<proteinExistence type="predicted"/>
<organism evidence="2 3">
    <name type="scientific">Toxoplasma gondii RUB</name>
    <dbReference type="NCBI Taxonomy" id="935652"/>
    <lineage>
        <taxon>Eukaryota</taxon>
        <taxon>Sar</taxon>
        <taxon>Alveolata</taxon>
        <taxon>Apicomplexa</taxon>
        <taxon>Conoidasida</taxon>
        <taxon>Coccidia</taxon>
        <taxon>Eucoccidiorida</taxon>
        <taxon>Eimeriorina</taxon>
        <taxon>Sarcocystidae</taxon>
        <taxon>Toxoplasma</taxon>
    </lineage>
</organism>
<comment type="caution">
    <text evidence="2">The sequence shown here is derived from an EMBL/GenBank/DDBJ whole genome shotgun (WGS) entry which is preliminary data.</text>
</comment>
<protein>
    <submittedName>
        <fullName evidence="2">PSP protein</fullName>
    </submittedName>
</protein>
<sequence>VAGGETPFLEGISSLGGATSLSSGLDSPASFDLRRRPDGASSVASSAKPYTILTPQDVPVGQQQGQLFGVKHTYKIPSTLPGNAGTATPSGHLTPRNLLSGAATPSGVRTPFTGGARTPLVGPGGSASFGSAPGTPFLGGASGAQTPARGAGFRTPAGVTVSLNPNEMEQEGVFTADVIRQQLRQHEEAAARAKQAAGQVDPADTRKRKGDEIRGTQTVTKSKKKKQFKF</sequence>
<feature type="compositionally biased region" description="Basic and acidic residues" evidence="1">
    <location>
        <begin position="203"/>
        <end position="214"/>
    </location>
</feature>
<name>A0A086MBJ7_TOXGO</name>
<feature type="non-terminal residue" evidence="2">
    <location>
        <position position="1"/>
    </location>
</feature>
<evidence type="ECO:0000313" key="3">
    <source>
        <dbReference type="Proteomes" id="UP000028834"/>
    </source>
</evidence>
<evidence type="ECO:0000256" key="1">
    <source>
        <dbReference type="SAM" id="MobiDB-lite"/>
    </source>
</evidence>
<feature type="compositionally biased region" description="Basic residues" evidence="1">
    <location>
        <begin position="221"/>
        <end position="230"/>
    </location>
</feature>
<accession>A0A086MBJ7</accession>
<dbReference type="EMBL" id="AFYV02000061">
    <property type="protein sequence ID" value="KFG66265.1"/>
    <property type="molecule type" value="Genomic_DNA"/>
</dbReference>
<feature type="compositionally biased region" description="Low complexity" evidence="1">
    <location>
        <begin position="13"/>
        <end position="27"/>
    </location>
</feature>
<reference evidence="2 3" key="1">
    <citation type="submission" date="2014-05" db="EMBL/GenBank/DDBJ databases">
        <authorList>
            <person name="Sibley D."/>
            <person name="Venepally P."/>
            <person name="Karamycheva S."/>
            <person name="Hadjithomas M."/>
            <person name="Khan A."/>
            <person name="Brunk B."/>
            <person name="Roos D."/>
            <person name="Caler E."/>
            <person name="Lorenzi H."/>
        </authorList>
    </citation>
    <scope>NUCLEOTIDE SEQUENCE [LARGE SCALE GENOMIC DNA]</scope>
    <source>
        <strain evidence="2 3">RUB</strain>
    </source>
</reference>
<feature type="region of interest" description="Disordered" evidence="1">
    <location>
        <begin position="1"/>
        <end position="47"/>
    </location>
</feature>
<dbReference type="Proteomes" id="UP000028834">
    <property type="component" value="Unassembled WGS sequence"/>
</dbReference>
<feature type="region of interest" description="Disordered" evidence="1">
    <location>
        <begin position="185"/>
        <end position="230"/>
    </location>
</feature>
<dbReference type="AlphaFoldDB" id="A0A086MBJ7"/>
<gene>
    <name evidence="2" type="ORF">TGRUB_428640</name>
</gene>
<dbReference type="VEuPathDB" id="ToxoDB:TGRUB_428640"/>
<evidence type="ECO:0000313" key="2">
    <source>
        <dbReference type="EMBL" id="KFG66265.1"/>
    </source>
</evidence>